<dbReference type="AlphaFoldDB" id="A0A9D3Y9W4"/>
<organism evidence="1 2">
    <name type="scientific">Dreissena polymorpha</name>
    <name type="common">Zebra mussel</name>
    <name type="synonym">Mytilus polymorpha</name>
    <dbReference type="NCBI Taxonomy" id="45954"/>
    <lineage>
        <taxon>Eukaryota</taxon>
        <taxon>Metazoa</taxon>
        <taxon>Spiralia</taxon>
        <taxon>Lophotrochozoa</taxon>
        <taxon>Mollusca</taxon>
        <taxon>Bivalvia</taxon>
        <taxon>Autobranchia</taxon>
        <taxon>Heteroconchia</taxon>
        <taxon>Euheterodonta</taxon>
        <taxon>Imparidentia</taxon>
        <taxon>Neoheterodontei</taxon>
        <taxon>Myida</taxon>
        <taxon>Dreissenoidea</taxon>
        <taxon>Dreissenidae</taxon>
        <taxon>Dreissena</taxon>
    </lineage>
</organism>
<gene>
    <name evidence="1" type="ORF">DPMN_082783</name>
</gene>
<proteinExistence type="predicted"/>
<accession>A0A9D3Y9W4</accession>
<reference evidence="1" key="1">
    <citation type="journal article" date="2019" name="bioRxiv">
        <title>The Genome of the Zebra Mussel, Dreissena polymorpha: A Resource for Invasive Species Research.</title>
        <authorList>
            <person name="McCartney M.A."/>
            <person name="Auch B."/>
            <person name="Kono T."/>
            <person name="Mallez S."/>
            <person name="Zhang Y."/>
            <person name="Obille A."/>
            <person name="Becker A."/>
            <person name="Abrahante J.E."/>
            <person name="Garbe J."/>
            <person name="Badalamenti J.P."/>
            <person name="Herman A."/>
            <person name="Mangelson H."/>
            <person name="Liachko I."/>
            <person name="Sullivan S."/>
            <person name="Sone E.D."/>
            <person name="Koren S."/>
            <person name="Silverstein K.A.T."/>
            <person name="Beckman K.B."/>
            <person name="Gohl D.M."/>
        </authorList>
    </citation>
    <scope>NUCLEOTIDE SEQUENCE</scope>
    <source>
        <strain evidence="1">Duluth1</strain>
        <tissue evidence="1">Whole animal</tissue>
    </source>
</reference>
<evidence type="ECO:0000313" key="1">
    <source>
        <dbReference type="EMBL" id="KAH3695326.1"/>
    </source>
</evidence>
<comment type="caution">
    <text evidence="1">The sequence shown here is derived from an EMBL/GenBank/DDBJ whole genome shotgun (WGS) entry which is preliminary data.</text>
</comment>
<protein>
    <submittedName>
        <fullName evidence="1">Uncharacterized protein</fullName>
    </submittedName>
</protein>
<keyword evidence="2" id="KW-1185">Reference proteome</keyword>
<name>A0A9D3Y9W4_DREPO</name>
<reference evidence="1" key="2">
    <citation type="submission" date="2020-11" db="EMBL/GenBank/DDBJ databases">
        <authorList>
            <person name="McCartney M.A."/>
            <person name="Auch B."/>
            <person name="Kono T."/>
            <person name="Mallez S."/>
            <person name="Becker A."/>
            <person name="Gohl D.M."/>
            <person name="Silverstein K.A.T."/>
            <person name="Koren S."/>
            <person name="Bechman K.B."/>
            <person name="Herman A."/>
            <person name="Abrahante J.E."/>
            <person name="Garbe J."/>
        </authorList>
    </citation>
    <scope>NUCLEOTIDE SEQUENCE</scope>
    <source>
        <strain evidence="1">Duluth1</strain>
        <tissue evidence="1">Whole animal</tissue>
    </source>
</reference>
<dbReference type="Proteomes" id="UP000828390">
    <property type="component" value="Unassembled WGS sequence"/>
</dbReference>
<evidence type="ECO:0000313" key="2">
    <source>
        <dbReference type="Proteomes" id="UP000828390"/>
    </source>
</evidence>
<dbReference type="EMBL" id="JAIWYP010000016">
    <property type="protein sequence ID" value="KAH3695326.1"/>
    <property type="molecule type" value="Genomic_DNA"/>
</dbReference>
<sequence>MVASASGAPRRASCLRYGTCMSRPNLLKQGRTTHAKVGTTVSSILSATQIPHFWNVITCLQMDNAMAEAEVYRFEHEEPVAKRVRKGTLLHQKKMKRQCEEVALGSKTVQDFLAAVGHCNRVHV</sequence>